<dbReference type="EMBL" id="WTYT01000005">
    <property type="protein sequence ID" value="MXO66694.1"/>
    <property type="molecule type" value="Genomic_DNA"/>
</dbReference>
<evidence type="ECO:0000256" key="11">
    <source>
        <dbReference type="PROSITE-ProRule" id="PRU01360"/>
    </source>
</evidence>
<keyword evidence="4" id="KW-0410">Iron transport</keyword>
<keyword evidence="2 11" id="KW-0813">Transport</keyword>
<dbReference type="Gene3D" id="2.40.170.20">
    <property type="entry name" value="TonB-dependent receptor, beta-barrel domain"/>
    <property type="match status" value="1"/>
</dbReference>
<keyword evidence="13" id="KW-0732">Signal</keyword>
<evidence type="ECO:0000256" key="10">
    <source>
        <dbReference type="ARBA" id="ARBA00023237"/>
    </source>
</evidence>
<feature type="chain" id="PRO_5026092229" evidence="13">
    <location>
        <begin position="28"/>
        <end position="709"/>
    </location>
</feature>
<dbReference type="InterPro" id="IPR000531">
    <property type="entry name" value="Beta-barrel_TonB"/>
</dbReference>
<dbReference type="Pfam" id="PF00593">
    <property type="entry name" value="TonB_dep_Rec_b-barrel"/>
    <property type="match status" value="1"/>
</dbReference>
<dbReference type="GO" id="GO:0006826">
    <property type="term" value="P:iron ion transport"/>
    <property type="evidence" value="ECO:0007669"/>
    <property type="project" value="UniProtKB-KW"/>
</dbReference>
<keyword evidence="3 11" id="KW-1134">Transmembrane beta strand</keyword>
<feature type="signal peptide" evidence="13">
    <location>
        <begin position="1"/>
        <end position="27"/>
    </location>
</feature>
<evidence type="ECO:0000256" key="12">
    <source>
        <dbReference type="RuleBase" id="RU003357"/>
    </source>
</evidence>
<protein>
    <submittedName>
        <fullName evidence="16">TonB-dependent receptor</fullName>
    </submittedName>
</protein>
<dbReference type="PANTHER" id="PTHR32552:SF81">
    <property type="entry name" value="TONB-DEPENDENT OUTER MEMBRANE RECEPTOR"/>
    <property type="match status" value="1"/>
</dbReference>
<evidence type="ECO:0000256" key="4">
    <source>
        <dbReference type="ARBA" id="ARBA00022496"/>
    </source>
</evidence>
<evidence type="ECO:0000259" key="14">
    <source>
        <dbReference type="Pfam" id="PF00593"/>
    </source>
</evidence>
<comment type="subcellular location">
    <subcellularLocation>
        <location evidence="1 11">Cell outer membrane</location>
        <topology evidence="1 11">Multi-pass membrane protein</topology>
    </subcellularLocation>
</comment>
<reference evidence="16 17" key="1">
    <citation type="submission" date="2019-12" db="EMBL/GenBank/DDBJ databases">
        <title>Genomic-based taxomic classification of the family Erythrobacteraceae.</title>
        <authorList>
            <person name="Xu L."/>
        </authorList>
    </citation>
    <scope>NUCLEOTIDE SEQUENCE [LARGE SCALE GENOMIC DNA]</scope>
    <source>
        <strain evidence="16 17">LMG 29518</strain>
    </source>
</reference>
<evidence type="ECO:0000256" key="2">
    <source>
        <dbReference type="ARBA" id="ARBA00022448"/>
    </source>
</evidence>
<evidence type="ECO:0000313" key="16">
    <source>
        <dbReference type="EMBL" id="MXO66694.1"/>
    </source>
</evidence>
<evidence type="ECO:0000256" key="7">
    <source>
        <dbReference type="ARBA" id="ARBA00023065"/>
    </source>
</evidence>
<feature type="domain" description="TonB-dependent receptor plug" evidence="15">
    <location>
        <begin position="54"/>
        <end position="160"/>
    </location>
</feature>
<keyword evidence="5 11" id="KW-0812">Transmembrane</keyword>
<keyword evidence="17" id="KW-1185">Reference proteome</keyword>
<evidence type="ECO:0000313" key="17">
    <source>
        <dbReference type="Proteomes" id="UP000438476"/>
    </source>
</evidence>
<accession>A0A6I4T669</accession>
<keyword evidence="16" id="KW-0675">Receptor</keyword>
<evidence type="ECO:0000256" key="1">
    <source>
        <dbReference type="ARBA" id="ARBA00004571"/>
    </source>
</evidence>
<dbReference type="AlphaFoldDB" id="A0A6I4T669"/>
<comment type="similarity">
    <text evidence="11 12">Belongs to the TonB-dependent receptor family.</text>
</comment>
<dbReference type="InterPro" id="IPR012910">
    <property type="entry name" value="Plug_dom"/>
</dbReference>
<dbReference type="InterPro" id="IPR039426">
    <property type="entry name" value="TonB-dep_rcpt-like"/>
</dbReference>
<organism evidence="16 17">
    <name type="scientific">Altericroceibacterium endophyticum</name>
    <dbReference type="NCBI Taxonomy" id="1808508"/>
    <lineage>
        <taxon>Bacteria</taxon>
        <taxon>Pseudomonadati</taxon>
        <taxon>Pseudomonadota</taxon>
        <taxon>Alphaproteobacteria</taxon>
        <taxon>Sphingomonadales</taxon>
        <taxon>Erythrobacteraceae</taxon>
        <taxon>Altericroceibacterium</taxon>
    </lineage>
</organism>
<comment type="caution">
    <text evidence="16">The sequence shown here is derived from an EMBL/GenBank/DDBJ whole genome shotgun (WGS) entry which is preliminary data.</text>
</comment>
<dbReference type="Pfam" id="PF07715">
    <property type="entry name" value="Plug"/>
    <property type="match status" value="1"/>
</dbReference>
<gene>
    <name evidence="16" type="ORF">GRI91_13085</name>
</gene>
<keyword evidence="6" id="KW-0408">Iron</keyword>
<keyword evidence="8 12" id="KW-0798">TonB box</keyword>
<evidence type="ECO:0000256" key="3">
    <source>
        <dbReference type="ARBA" id="ARBA00022452"/>
    </source>
</evidence>
<proteinExistence type="inferred from homology"/>
<evidence type="ECO:0000259" key="15">
    <source>
        <dbReference type="Pfam" id="PF07715"/>
    </source>
</evidence>
<keyword evidence="10 11" id="KW-0998">Cell outer membrane</keyword>
<evidence type="ECO:0000256" key="8">
    <source>
        <dbReference type="ARBA" id="ARBA00023077"/>
    </source>
</evidence>
<evidence type="ECO:0000256" key="13">
    <source>
        <dbReference type="SAM" id="SignalP"/>
    </source>
</evidence>
<dbReference type="SUPFAM" id="SSF56935">
    <property type="entry name" value="Porins"/>
    <property type="match status" value="1"/>
</dbReference>
<feature type="domain" description="TonB-dependent receptor-like beta-barrel" evidence="14">
    <location>
        <begin position="352"/>
        <end position="674"/>
    </location>
</feature>
<dbReference type="PROSITE" id="PS52016">
    <property type="entry name" value="TONB_DEPENDENT_REC_3"/>
    <property type="match status" value="1"/>
</dbReference>
<name>A0A6I4T669_9SPHN</name>
<evidence type="ECO:0000256" key="5">
    <source>
        <dbReference type="ARBA" id="ARBA00022692"/>
    </source>
</evidence>
<evidence type="ECO:0000256" key="9">
    <source>
        <dbReference type="ARBA" id="ARBA00023136"/>
    </source>
</evidence>
<keyword evidence="9 11" id="KW-0472">Membrane</keyword>
<dbReference type="InterPro" id="IPR036942">
    <property type="entry name" value="Beta-barrel_TonB_sf"/>
</dbReference>
<sequence>MTGMKMASRWPLGCALLASVAAPPALAQAPSMQKAPSTAIPEIVVTARRTTETLQRAPVAITALDGDAIQRSGITSVTELESNLPAVQFQVATSIPIITVRGVGTFSTQAGVDSAIAYTVDGIFLAHPQAYPPVLVDIARVESVRGPQGTLYGRNSNGGAINFITNEPRLGQLEANLSLTVGNYDSLASEAVLNVPVGEDVAIRGAFGSSRHDGYYDDGYSNADDWVGRVRLLVQPSNQFRMVLSADKYSLDNVGAGWDYCPPNTASAQCANQKFQPYTGLSGRNPDDFGRTRTWGVYNQADLTLDGLTITSLTGYRDNDFLARQTQILAPARSSGFIQGVISRLFTQELRLAAPDSSDVKWLAGAFYARETGPASQTFNQDGVPYFSSEPFLKSISTAVFGEVTVPLTEGFRLIGGLRYTDERKSAVGVVSTVNDDTTAQLPIDQRFRTKKWTWKAGVELDYSDNALAYANISTGFKSGGINQVPSLPGFTGSYRPETITAYQAGLKTRLFDDRLQLNGEGFYYDYTDFQALQVIRDAAIPGFFIQTTNSQKSSMYGAELEAQAAISGNTRISMQGTWLHARFDKYIIGSTDLSGNQIQAAPDFTVGAAIEHSFDLSNGDRILFGADTKWVSGHFVANSNAPGSYQDDYLRSNASLTYSLIDLSLELTAFLRNIENNAQIAAYQPSAKGDLVLLNPPRTFGIQASWRY</sequence>
<evidence type="ECO:0000256" key="6">
    <source>
        <dbReference type="ARBA" id="ARBA00023004"/>
    </source>
</evidence>
<dbReference type="Proteomes" id="UP000438476">
    <property type="component" value="Unassembled WGS sequence"/>
</dbReference>
<dbReference type="PANTHER" id="PTHR32552">
    <property type="entry name" value="FERRICHROME IRON RECEPTOR-RELATED"/>
    <property type="match status" value="1"/>
</dbReference>
<dbReference type="GO" id="GO:0009279">
    <property type="term" value="C:cell outer membrane"/>
    <property type="evidence" value="ECO:0007669"/>
    <property type="project" value="UniProtKB-SubCell"/>
</dbReference>
<keyword evidence="7" id="KW-0406">Ion transport</keyword>